<name>A0A7W3LN51_ACTNM</name>
<evidence type="ECO:0000313" key="2">
    <source>
        <dbReference type="Proteomes" id="UP000572680"/>
    </source>
</evidence>
<reference evidence="1 2" key="1">
    <citation type="submission" date="2020-08" db="EMBL/GenBank/DDBJ databases">
        <title>Genomic Encyclopedia of Type Strains, Phase IV (KMG-IV): sequencing the most valuable type-strain genomes for metagenomic binning, comparative biology and taxonomic classification.</title>
        <authorList>
            <person name="Goeker M."/>
        </authorList>
    </citation>
    <scope>NUCLEOTIDE SEQUENCE [LARGE SCALE GENOMIC DNA]</scope>
    <source>
        <strain evidence="1 2">DSM 44197</strain>
    </source>
</reference>
<protein>
    <submittedName>
        <fullName evidence="1">Uncharacterized protein</fullName>
    </submittedName>
</protein>
<dbReference type="Proteomes" id="UP000572680">
    <property type="component" value="Unassembled WGS sequence"/>
</dbReference>
<gene>
    <name evidence="1" type="ORF">HNR61_002753</name>
</gene>
<evidence type="ECO:0000313" key="1">
    <source>
        <dbReference type="EMBL" id="MBA8951122.1"/>
    </source>
</evidence>
<sequence>MIRTGFAEDDDPLTALHAALQARRAADRALTAQVRRARNHGLTWQEIATLLGTTPRRARRDYAKT</sequence>
<keyword evidence="2" id="KW-1185">Reference proteome</keyword>
<dbReference type="RefSeq" id="WP_182843499.1">
    <property type="nucleotide sequence ID" value="NZ_BAAALP010000009.1"/>
</dbReference>
<accession>A0A7W3LN51</accession>
<comment type="caution">
    <text evidence="1">The sequence shown here is derived from an EMBL/GenBank/DDBJ whole genome shotgun (WGS) entry which is preliminary data.</text>
</comment>
<dbReference type="EMBL" id="JACJIA010000003">
    <property type="protein sequence ID" value="MBA8951122.1"/>
    <property type="molecule type" value="Genomic_DNA"/>
</dbReference>
<organism evidence="1 2">
    <name type="scientific">Actinomadura namibiensis</name>
    <dbReference type="NCBI Taxonomy" id="182080"/>
    <lineage>
        <taxon>Bacteria</taxon>
        <taxon>Bacillati</taxon>
        <taxon>Actinomycetota</taxon>
        <taxon>Actinomycetes</taxon>
        <taxon>Streptosporangiales</taxon>
        <taxon>Thermomonosporaceae</taxon>
        <taxon>Actinomadura</taxon>
    </lineage>
</organism>
<dbReference type="AlphaFoldDB" id="A0A7W3LN51"/>
<proteinExistence type="predicted"/>